<feature type="region of interest" description="Disordered" evidence="1">
    <location>
        <begin position="87"/>
        <end position="141"/>
    </location>
</feature>
<proteinExistence type="predicted"/>
<name>A0A931BE55_9ACTN</name>
<evidence type="ECO:0000313" key="2">
    <source>
        <dbReference type="EMBL" id="MBF9071790.1"/>
    </source>
</evidence>
<reference evidence="2" key="1">
    <citation type="submission" date="2020-11" db="EMBL/GenBank/DDBJ databases">
        <title>Isolation and identification of active actinomycetes.</title>
        <authorList>
            <person name="Yu B."/>
        </authorList>
    </citation>
    <scope>NUCLEOTIDE SEQUENCE</scope>
    <source>
        <strain evidence="2">NEAU-YB345</strain>
    </source>
</reference>
<dbReference type="AlphaFoldDB" id="A0A931BE55"/>
<dbReference type="Proteomes" id="UP000657385">
    <property type="component" value="Unassembled WGS sequence"/>
</dbReference>
<dbReference type="EMBL" id="JADPRT010000013">
    <property type="protein sequence ID" value="MBF9071790.1"/>
    <property type="molecule type" value="Genomic_DNA"/>
</dbReference>
<keyword evidence="3" id="KW-1185">Reference proteome</keyword>
<evidence type="ECO:0000256" key="1">
    <source>
        <dbReference type="SAM" id="MobiDB-lite"/>
    </source>
</evidence>
<comment type="caution">
    <text evidence="2">The sequence shown here is derived from an EMBL/GenBank/DDBJ whole genome shotgun (WGS) entry which is preliminary data.</text>
</comment>
<organism evidence="2 3">
    <name type="scientific">Streptacidiphilus fuscans</name>
    <dbReference type="NCBI Taxonomy" id="2789292"/>
    <lineage>
        <taxon>Bacteria</taxon>
        <taxon>Bacillati</taxon>
        <taxon>Actinomycetota</taxon>
        <taxon>Actinomycetes</taxon>
        <taxon>Kitasatosporales</taxon>
        <taxon>Streptomycetaceae</taxon>
        <taxon>Streptacidiphilus</taxon>
    </lineage>
</organism>
<sequence length="141" mass="14668">MPGASVTAWTDALADCRDAGELAALVHHVGYADVGALARLHQFLLEAAERARHIPQAEHVVAALDAQADALDQLGGWLDDIVTDLADQAFDTPPPDLEDARTQAAQSLSPGIEQPGPHTPCGDAARPAPAAAPAPQRRGPH</sequence>
<protein>
    <submittedName>
        <fullName evidence="2">Uncharacterized protein</fullName>
    </submittedName>
</protein>
<evidence type="ECO:0000313" key="3">
    <source>
        <dbReference type="Proteomes" id="UP000657385"/>
    </source>
</evidence>
<gene>
    <name evidence="2" type="ORF">I2501_27575</name>
</gene>
<feature type="compositionally biased region" description="Low complexity" evidence="1">
    <location>
        <begin position="124"/>
        <end position="141"/>
    </location>
</feature>
<accession>A0A931BE55</accession>
<dbReference type="RefSeq" id="WP_196196958.1">
    <property type="nucleotide sequence ID" value="NZ_JADPRT010000013.1"/>
</dbReference>